<feature type="region of interest" description="Disordered" evidence="11">
    <location>
        <begin position="330"/>
        <end position="358"/>
    </location>
</feature>
<feature type="transmembrane region" description="Helical" evidence="12">
    <location>
        <begin position="287"/>
        <end position="307"/>
    </location>
</feature>
<keyword evidence="15" id="KW-1185">Reference proteome</keyword>
<dbReference type="AlphaFoldDB" id="A0A1B0CF39"/>
<keyword evidence="9 12" id="KW-0472">Membrane</keyword>
<accession>A0A1B0CF39</accession>
<evidence type="ECO:0000256" key="11">
    <source>
        <dbReference type="SAM" id="MobiDB-lite"/>
    </source>
</evidence>
<evidence type="ECO:0000256" key="9">
    <source>
        <dbReference type="ARBA" id="ARBA00023136"/>
    </source>
</evidence>
<evidence type="ECO:0000313" key="15">
    <source>
        <dbReference type="Proteomes" id="UP000092461"/>
    </source>
</evidence>
<reference evidence="13" key="2">
    <citation type="journal article" date="2020" name="BMC">
        <title>Leishmania infection induces a limited differential gene expression in the sand fly midgut.</title>
        <authorList>
            <person name="Coutinho-Abreu I.V."/>
            <person name="Serafim T.D."/>
            <person name="Meneses C."/>
            <person name="Kamhawi S."/>
            <person name="Oliveira F."/>
            <person name="Valenzuela J.G."/>
        </authorList>
    </citation>
    <scope>NUCLEOTIDE SEQUENCE</scope>
    <source>
        <strain evidence="13">Jacobina</strain>
        <tissue evidence="13">Midgut</tissue>
    </source>
</reference>
<proteinExistence type="predicted"/>
<evidence type="ECO:0000256" key="5">
    <source>
        <dbReference type="ARBA" id="ARBA00022679"/>
    </source>
</evidence>
<feature type="transmembrane region" description="Helical" evidence="12">
    <location>
        <begin position="121"/>
        <end position="141"/>
    </location>
</feature>
<keyword evidence="5 13" id="KW-0808">Transferase</keyword>
<organism evidence="14 15">
    <name type="scientific">Lutzomyia longipalpis</name>
    <name type="common">Sand fly</name>
    <dbReference type="NCBI Taxonomy" id="7200"/>
    <lineage>
        <taxon>Eukaryota</taxon>
        <taxon>Metazoa</taxon>
        <taxon>Ecdysozoa</taxon>
        <taxon>Arthropoda</taxon>
        <taxon>Hexapoda</taxon>
        <taxon>Insecta</taxon>
        <taxon>Pterygota</taxon>
        <taxon>Neoptera</taxon>
        <taxon>Endopterygota</taxon>
        <taxon>Diptera</taxon>
        <taxon>Nematocera</taxon>
        <taxon>Psychodoidea</taxon>
        <taxon>Psychodidae</taxon>
        <taxon>Lutzomyia</taxon>
        <taxon>Lutzomyia</taxon>
    </lineage>
</organism>
<dbReference type="Pfam" id="PF05208">
    <property type="entry name" value="ALG3"/>
    <property type="match status" value="1"/>
</dbReference>
<evidence type="ECO:0000256" key="6">
    <source>
        <dbReference type="ARBA" id="ARBA00022692"/>
    </source>
</evidence>
<dbReference type="GO" id="GO:0052925">
    <property type="term" value="F:dol-P-Man:Man(5)GlcNAc(2)-PP-Dol alpha-1,3-mannosyltransferase activity"/>
    <property type="evidence" value="ECO:0007669"/>
    <property type="project" value="UniProtKB-EC"/>
</dbReference>
<feature type="transmembrane region" description="Helical" evidence="12">
    <location>
        <begin position="196"/>
        <end position="221"/>
    </location>
</feature>
<keyword evidence="6 12" id="KW-0812">Transmembrane</keyword>
<name>A0A1B0CF39_LUTLO</name>
<feature type="transmembrane region" description="Helical" evidence="12">
    <location>
        <begin position="162"/>
        <end position="184"/>
    </location>
</feature>
<evidence type="ECO:0000256" key="1">
    <source>
        <dbReference type="ARBA" id="ARBA00004477"/>
    </source>
</evidence>
<evidence type="ECO:0000256" key="3">
    <source>
        <dbReference type="ARBA" id="ARBA00011964"/>
    </source>
</evidence>
<dbReference type="EMBL" id="AJWK01009652">
    <property type="status" value="NOT_ANNOTATED_CDS"/>
    <property type="molecule type" value="Genomic_DNA"/>
</dbReference>
<dbReference type="EMBL" id="GITU01005357">
    <property type="protein sequence ID" value="MBC1174060.1"/>
    <property type="molecule type" value="Transcribed_RNA"/>
</dbReference>
<evidence type="ECO:0000313" key="13">
    <source>
        <dbReference type="EMBL" id="MBC1174060.1"/>
    </source>
</evidence>
<feature type="transmembrane region" description="Helical" evidence="12">
    <location>
        <begin position="42"/>
        <end position="64"/>
    </location>
</feature>
<comment type="subcellular location">
    <subcellularLocation>
        <location evidence="1">Endoplasmic reticulum membrane</location>
        <topology evidence="1">Multi-pass membrane protein</topology>
    </subcellularLocation>
</comment>
<evidence type="ECO:0000256" key="7">
    <source>
        <dbReference type="ARBA" id="ARBA00022824"/>
    </source>
</evidence>
<protein>
    <recommendedName>
        <fullName evidence="3">dolichyl-P-Man:Man5GlcNAc2-PP-dolichol alpha-1,3-mannosyltransferase</fullName>
        <ecNumber evidence="3">2.4.1.258</ecNumber>
    </recommendedName>
</protein>
<dbReference type="GO" id="GO:0005789">
    <property type="term" value="C:endoplasmic reticulum membrane"/>
    <property type="evidence" value="ECO:0007669"/>
    <property type="project" value="UniProtKB-SubCell"/>
</dbReference>
<keyword evidence="7" id="KW-0256">Endoplasmic reticulum</keyword>
<evidence type="ECO:0000256" key="2">
    <source>
        <dbReference type="ARBA" id="ARBA00004922"/>
    </source>
</evidence>
<feature type="transmembrane region" description="Helical" evidence="12">
    <location>
        <begin position="96"/>
        <end position="115"/>
    </location>
</feature>
<dbReference type="PANTHER" id="PTHR12646">
    <property type="entry name" value="NOT56 - RELATED"/>
    <property type="match status" value="1"/>
</dbReference>
<dbReference type="Proteomes" id="UP000092461">
    <property type="component" value="Unassembled WGS sequence"/>
</dbReference>
<evidence type="ECO:0000256" key="4">
    <source>
        <dbReference type="ARBA" id="ARBA00022676"/>
    </source>
</evidence>
<dbReference type="EC" id="2.4.1.258" evidence="3"/>
<evidence type="ECO:0000256" key="12">
    <source>
        <dbReference type="SAM" id="Phobius"/>
    </source>
</evidence>
<evidence type="ECO:0000313" key="14">
    <source>
        <dbReference type="EnsemblMetazoa" id="LLOJ002959-PA"/>
    </source>
</evidence>
<sequence>MGKVRQNASQGGKSNKVMQFLRKYATITFAKSLLFEPSRLPVVTWAILLAELLLNVAVVLRVPYTEIDWVAYMQECEGFLNGTLNYAMLRGDTGPLVYPAGFVYIYSVLYFLTNYGKNIQLAQYIFIGIYLMQMFLVLRIYSKSQKVPPYVLLITTFTSYRIHSIYVLRLFNDPAAIIFLYAALNCFLDNKWNLGSIFLSLGVSVKMNILLFAPAILLFYITNLGYVKTMLQLAICAGVQLLLGAPFLLTYPLEYIKGSFDLGRVFEHKWTVNYRFLSEEVFISRNFHIGLLLGHAIFLLVLSRPAFRYFQNYCRLRQLQLQLMPKNAEVDSQKRQKQRRRKQVQAGSQENEEKLSPDQEKFLSAFEKGLKMNSTGPPPVVEEPSEEKYSIHFDRCTQLAILPIFLCNFIGIVFSRSLHYQFYVWYFHSLPYLVWCTDFRTSVKFLLLAVIEFTWNTYPSTNFSSLLLHMCHVAILSGISRKLLTKH</sequence>
<keyword evidence="8 12" id="KW-1133">Transmembrane helix</keyword>
<dbReference type="EnsemblMetazoa" id="LLOJ002959-RA">
    <property type="protein sequence ID" value="LLOJ002959-PA"/>
    <property type="gene ID" value="LLOJ002959"/>
</dbReference>
<reference evidence="15" key="1">
    <citation type="submission" date="2012-05" db="EMBL/GenBank/DDBJ databases">
        <title>Whole Genome Assembly of Lutzomyia longipalpis.</title>
        <authorList>
            <person name="Richards S."/>
            <person name="Qu C."/>
            <person name="Dillon R."/>
            <person name="Worley K."/>
            <person name="Scherer S."/>
            <person name="Batterton M."/>
            <person name="Taylor A."/>
            <person name="Hawes A."/>
            <person name="Hernandez B."/>
            <person name="Kovar C."/>
            <person name="Mandapat C."/>
            <person name="Pham C."/>
            <person name="Qu C."/>
            <person name="Jing C."/>
            <person name="Bess C."/>
            <person name="Bandaranaike D."/>
            <person name="Ngo D."/>
            <person name="Ongeri F."/>
            <person name="Arias F."/>
            <person name="Lara F."/>
            <person name="Weissenberger G."/>
            <person name="Kamau G."/>
            <person name="Han H."/>
            <person name="Shen H."/>
            <person name="Dinh H."/>
            <person name="Khalil I."/>
            <person name="Jones J."/>
            <person name="Shafer J."/>
            <person name="Jayaseelan J."/>
            <person name="Quiroz J."/>
            <person name="Blankenburg K."/>
            <person name="Nguyen L."/>
            <person name="Jackson L."/>
            <person name="Francisco L."/>
            <person name="Tang L.-Y."/>
            <person name="Pu L.-L."/>
            <person name="Perales L."/>
            <person name="Lorensuhewa L."/>
            <person name="Munidasa M."/>
            <person name="Coyle M."/>
            <person name="Taylor M."/>
            <person name="Puazo M."/>
            <person name="Firestine M."/>
            <person name="Scheel M."/>
            <person name="Javaid M."/>
            <person name="Wang M."/>
            <person name="Li M."/>
            <person name="Tabassum N."/>
            <person name="Saada N."/>
            <person name="Osuji N."/>
            <person name="Aqrawi P."/>
            <person name="Fu Q."/>
            <person name="Thornton R."/>
            <person name="Raj R."/>
            <person name="Goodspeed R."/>
            <person name="Mata R."/>
            <person name="Najjar R."/>
            <person name="Gubbala S."/>
            <person name="Lee S."/>
            <person name="Denson S."/>
            <person name="Patil S."/>
            <person name="Macmil S."/>
            <person name="Qi S."/>
            <person name="Matskevitch T."/>
            <person name="Palculict T."/>
            <person name="Mathew T."/>
            <person name="Vee V."/>
            <person name="Velamala V."/>
            <person name="Korchina V."/>
            <person name="Cai W."/>
            <person name="Liu W."/>
            <person name="Dai W."/>
            <person name="Zou X."/>
            <person name="Zhu Y."/>
            <person name="Zhang Y."/>
            <person name="Wu Y.-Q."/>
            <person name="Xin Y."/>
            <person name="Nazarath L."/>
            <person name="Kovar C."/>
            <person name="Han Y."/>
            <person name="Muzny D."/>
            <person name="Gibbs R."/>
        </authorList>
    </citation>
    <scope>NUCLEOTIDE SEQUENCE [LARGE SCALE GENOMIC DNA]</scope>
    <source>
        <strain evidence="15">Jacobina</strain>
    </source>
</reference>
<dbReference type="PANTHER" id="PTHR12646:SF0">
    <property type="entry name" value="DOL-P-MAN:MAN(5)GLCNAC(2)-PP-DOL ALPHA-1,3-MANNOSYLTRANSFERASE"/>
    <property type="match status" value="1"/>
</dbReference>
<feature type="transmembrane region" description="Helical" evidence="12">
    <location>
        <begin position="399"/>
        <end position="418"/>
    </location>
</feature>
<feature type="transmembrane region" description="Helical" evidence="12">
    <location>
        <begin position="233"/>
        <end position="253"/>
    </location>
</feature>
<keyword evidence="4 13" id="KW-0328">Glycosyltransferase</keyword>
<evidence type="ECO:0000256" key="10">
    <source>
        <dbReference type="ARBA" id="ARBA00049506"/>
    </source>
</evidence>
<reference evidence="14" key="3">
    <citation type="submission" date="2020-05" db="UniProtKB">
        <authorList>
            <consortium name="EnsemblMetazoa"/>
        </authorList>
    </citation>
    <scope>IDENTIFICATION</scope>
    <source>
        <strain evidence="14">Jacobina</strain>
    </source>
</reference>
<dbReference type="VEuPathDB" id="VectorBase:LLONM1_000883"/>
<comment type="catalytic activity">
    <reaction evidence="10">
        <text>an alpha-D-Man-(1-&gt;2)-alpha-D-Man-(1-&gt;2)-alpha-D-Man-(1-&gt;3)-[alpha-D-Man-(1-&gt;6)]-beta-D-Man-(1-&gt;4)-beta-D-GlcNAc-(1-&gt;4)-alpha-D-GlcNAc-diphospho-di-trans,poly-cis-dolichol + a di-trans,poly-cis-dolichyl beta-D-mannosyl phosphate = an alpha-D-Man-(1-&gt;2)-alpha-D-Man-(1-&gt;2)-alpha-D-Man-(1-&gt;3)-[alpha-D-Man-(1-&gt;3)-alpha-D-Man-(1-&gt;6)]-beta-D-Man-(1-&gt;4)-beta-D-GlcNAc-(1-&gt;4)-alpha-D-GlcNAc-diphospho-di-trans,poly-cis-dolichol + a di-trans,poly-cis-dolichyl phosphate + H(+)</text>
        <dbReference type="Rhea" id="RHEA:29527"/>
        <dbReference type="Rhea" id="RHEA-COMP:19498"/>
        <dbReference type="Rhea" id="RHEA-COMP:19501"/>
        <dbReference type="Rhea" id="RHEA-COMP:19516"/>
        <dbReference type="Rhea" id="RHEA-COMP:19517"/>
        <dbReference type="ChEBI" id="CHEBI:15378"/>
        <dbReference type="ChEBI" id="CHEBI:57683"/>
        <dbReference type="ChEBI" id="CHEBI:58211"/>
        <dbReference type="ChEBI" id="CHEBI:132515"/>
        <dbReference type="ChEBI" id="CHEBI:132516"/>
        <dbReference type="EC" id="2.4.1.258"/>
    </reaction>
    <physiologicalReaction direction="left-to-right" evidence="10">
        <dbReference type="Rhea" id="RHEA:29528"/>
    </physiologicalReaction>
</comment>
<dbReference type="InterPro" id="IPR007873">
    <property type="entry name" value="Glycosyltransferase_ALG3"/>
</dbReference>
<comment type="pathway">
    <text evidence="2">Protein modification; protein glycosylation.</text>
</comment>
<evidence type="ECO:0000256" key="8">
    <source>
        <dbReference type="ARBA" id="ARBA00022989"/>
    </source>
</evidence>
<dbReference type="VEuPathDB" id="VectorBase:LLOJ002959"/>